<accession>A0A382BIA5</accession>
<evidence type="ECO:0000313" key="1">
    <source>
        <dbReference type="EMBL" id="SVB13548.1"/>
    </source>
</evidence>
<name>A0A382BIA5_9ZZZZ</name>
<protein>
    <submittedName>
        <fullName evidence="1">Uncharacterized protein</fullName>
    </submittedName>
</protein>
<sequence>MKNTQSKYVKWLIWLTYIVLLAV</sequence>
<feature type="non-terminal residue" evidence="1">
    <location>
        <position position="23"/>
    </location>
</feature>
<reference evidence="1" key="1">
    <citation type="submission" date="2018-05" db="EMBL/GenBank/DDBJ databases">
        <authorList>
            <person name="Lanie J.A."/>
            <person name="Ng W.-L."/>
            <person name="Kazmierczak K.M."/>
            <person name="Andrzejewski T.M."/>
            <person name="Davidsen T.M."/>
            <person name="Wayne K.J."/>
            <person name="Tettelin H."/>
            <person name="Glass J.I."/>
            <person name="Rusch D."/>
            <person name="Podicherti R."/>
            <person name="Tsui H.-C.T."/>
            <person name="Winkler M.E."/>
        </authorList>
    </citation>
    <scope>NUCLEOTIDE SEQUENCE</scope>
</reference>
<dbReference type="AlphaFoldDB" id="A0A382BIA5"/>
<gene>
    <name evidence="1" type="ORF">METZ01_LOCUS166402</name>
</gene>
<dbReference type="EMBL" id="UINC01029950">
    <property type="protein sequence ID" value="SVB13548.1"/>
    <property type="molecule type" value="Genomic_DNA"/>
</dbReference>
<organism evidence="1">
    <name type="scientific">marine metagenome</name>
    <dbReference type="NCBI Taxonomy" id="408172"/>
    <lineage>
        <taxon>unclassified sequences</taxon>
        <taxon>metagenomes</taxon>
        <taxon>ecological metagenomes</taxon>
    </lineage>
</organism>
<proteinExistence type="predicted"/>